<feature type="compositionally biased region" description="Low complexity" evidence="1">
    <location>
        <begin position="187"/>
        <end position="200"/>
    </location>
</feature>
<keyword evidence="2" id="KW-0472">Membrane</keyword>
<keyword evidence="2" id="KW-0812">Transmembrane</keyword>
<accession>A0A1H6IEU8</accession>
<proteinExistence type="predicted"/>
<feature type="region of interest" description="Disordered" evidence="1">
    <location>
        <begin position="1"/>
        <end position="21"/>
    </location>
</feature>
<evidence type="ECO:0000256" key="2">
    <source>
        <dbReference type="SAM" id="Phobius"/>
    </source>
</evidence>
<gene>
    <name evidence="3" type="ORF">SAMN02910265_00882</name>
</gene>
<dbReference type="InterPro" id="IPR019198">
    <property type="entry name" value="Beta_propeller_containing"/>
</dbReference>
<dbReference type="EMBL" id="FNWV01000002">
    <property type="protein sequence ID" value="SEH47280.1"/>
    <property type="molecule type" value="Genomic_DNA"/>
</dbReference>
<organism evidence="3 4">
    <name type="scientific">Ruminococcus flavefaciens</name>
    <dbReference type="NCBI Taxonomy" id="1265"/>
    <lineage>
        <taxon>Bacteria</taxon>
        <taxon>Bacillati</taxon>
        <taxon>Bacillota</taxon>
        <taxon>Clostridia</taxon>
        <taxon>Eubacteriales</taxon>
        <taxon>Oscillospiraceae</taxon>
        <taxon>Ruminococcus</taxon>
    </lineage>
</organism>
<feature type="transmembrane region" description="Helical" evidence="2">
    <location>
        <begin position="43"/>
        <end position="65"/>
    </location>
</feature>
<dbReference type="Pfam" id="PF09826">
    <property type="entry name" value="Beta_propel"/>
    <property type="match status" value="1"/>
</dbReference>
<feature type="compositionally biased region" description="Polar residues" evidence="1">
    <location>
        <begin position="166"/>
        <end position="185"/>
    </location>
</feature>
<evidence type="ECO:0000313" key="4">
    <source>
        <dbReference type="Proteomes" id="UP000183190"/>
    </source>
</evidence>
<evidence type="ECO:0000313" key="3">
    <source>
        <dbReference type="EMBL" id="SEH47280.1"/>
    </source>
</evidence>
<keyword evidence="2" id="KW-1133">Transmembrane helix</keyword>
<dbReference type="RefSeq" id="WP_074714664.1">
    <property type="nucleotide sequence ID" value="NZ_FNWV01000002.1"/>
</dbReference>
<evidence type="ECO:0000256" key="1">
    <source>
        <dbReference type="SAM" id="MobiDB-lite"/>
    </source>
</evidence>
<protein>
    <submittedName>
        <fullName evidence="3">Beta propeller domain-containing protein</fullName>
    </submittedName>
</protein>
<dbReference type="AlphaFoldDB" id="A0A1H6IEU8"/>
<reference evidence="3 4" key="1">
    <citation type="submission" date="2016-10" db="EMBL/GenBank/DDBJ databases">
        <authorList>
            <person name="de Groot N.N."/>
        </authorList>
    </citation>
    <scope>NUCLEOTIDE SEQUENCE [LARGE SCALE GENOMIC DNA]</scope>
    <source>
        <strain evidence="3 4">YAD2003</strain>
    </source>
</reference>
<dbReference type="OrthoDB" id="9778998at2"/>
<sequence length="808" mass="89663">MNNDDKIREMINKEPVPDSLKPENIKKMLDEQAPKKKRSGIKLAGRITAAAAACTVIGGTAVYSLNNRNNNKYTDKEITVTEPATVHDIINTTTDQEAKKQASYMSGASDYEQVYTMFQKSYKKAERESKRDRYKNAIADEMVEEAAAFDDADVGATGAEVPVFGSSGNEELSINTNSTATSGESVTAPAAELPTEAAAEPDVEPATAVDEPDTETATAAVEPEETDPEHSDTYNQEQDVLEADIVKTDGKHIYYISNKFDEESYKPMLFAANAENGKFTHSFSININESLGVSDEHYTNIRDMYIYNDMIVVIGTDSTYDQSTHTSGGYTFAAFFTTGDEPELIDVYKQDGYFNDVRISPEGYMLLISDYSTCSFNIVEDCEDTIHYIPRYGFKKNFDVIAPEDILLPECGFGSSYYLSYSVIGSVDLNKSGEPKAYDIKTLAGYSGSVYCSANNLYTATTRYDDENGDYNTSDITRISIAGGAIVPEAGGIIKGNVKDQFSMSEYNGYFRVAATYSEQKKTFYKYNDDDMTFLEDIWGTITGDEDGYYTYENVKTDTHVYVLDMDMNIIGDVGDLGVGEQLKSASFSGDMAYIVTFRQTDPLYAVDLSNPAEPVVLDELKINGFSTYMQSWGDGLLLGFGQDADDNGRITGLRLTMFDNSDPNNLKAADVFTWNNDYDDDYDGVSSTTSKWYNSTAVWERKALLIAPEKNLIGVPIEMTTENYDDNNGWSSSISSQYVFFSFEDGKFVEKGDISEILNTSDDEPYYYSKTGFDRAIYIGDYVYALSNTKFVAAAIDTLEVTDELVL</sequence>
<feature type="region of interest" description="Disordered" evidence="1">
    <location>
        <begin position="160"/>
        <end position="235"/>
    </location>
</feature>
<dbReference type="Proteomes" id="UP000183190">
    <property type="component" value="Unassembled WGS sequence"/>
</dbReference>
<name>A0A1H6IEU8_RUMFL</name>